<evidence type="ECO:0008006" key="5">
    <source>
        <dbReference type="Google" id="ProtNLM"/>
    </source>
</evidence>
<gene>
    <name evidence="3" type="ORF">OSB1V03_LOCUS22661</name>
</gene>
<dbReference type="AlphaFoldDB" id="A0A7R9QL15"/>
<protein>
    <recommendedName>
        <fullName evidence="5">BolA-like protein 3</fullName>
    </recommendedName>
</protein>
<accession>A0A7R9QL15</accession>
<dbReference type="Gene3D" id="3.30.300.90">
    <property type="entry name" value="BolA-like"/>
    <property type="match status" value="1"/>
</dbReference>
<dbReference type="Proteomes" id="UP000759131">
    <property type="component" value="Unassembled WGS sequence"/>
</dbReference>
<keyword evidence="4" id="KW-1185">Reference proteome</keyword>
<evidence type="ECO:0000256" key="1">
    <source>
        <dbReference type="ARBA" id="ARBA00005578"/>
    </source>
</evidence>
<dbReference type="GO" id="GO:0005759">
    <property type="term" value="C:mitochondrial matrix"/>
    <property type="evidence" value="ECO:0007669"/>
    <property type="project" value="TreeGrafter"/>
</dbReference>
<comment type="similarity">
    <text evidence="1 2">Belongs to the BolA/IbaG family.</text>
</comment>
<proteinExistence type="inferred from homology"/>
<evidence type="ECO:0000256" key="2">
    <source>
        <dbReference type="RuleBase" id="RU003860"/>
    </source>
</evidence>
<dbReference type="Pfam" id="PF01722">
    <property type="entry name" value="BolA"/>
    <property type="match status" value="1"/>
</dbReference>
<dbReference type="EMBL" id="OC904618">
    <property type="protein sequence ID" value="CAD7650020.1"/>
    <property type="molecule type" value="Genomic_DNA"/>
</dbReference>
<dbReference type="PANTHER" id="PTHR46188">
    <property type="entry name" value="BOLA-LIKE PROTEIN 3"/>
    <property type="match status" value="1"/>
</dbReference>
<organism evidence="3">
    <name type="scientific">Medioppia subpectinata</name>
    <dbReference type="NCBI Taxonomy" id="1979941"/>
    <lineage>
        <taxon>Eukaryota</taxon>
        <taxon>Metazoa</taxon>
        <taxon>Ecdysozoa</taxon>
        <taxon>Arthropoda</taxon>
        <taxon>Chelicerata</taxon>
        <taxon>Arachnida</taxon>
        <taxon>Acari</taxon>
        <taxon>Acariformes</taxon>
        <taxon>Sarcoptiformes</taxon>
        <taxon>Oribatida</taxon>
        <taxon>Brachypylina</taxon>
        <taxon>Oppioidea</taxon>
        <taxon>Oppiidae</taxon>
        <taxon>Medioppia</taxon>
    </lineage>
</organism>
<name>A0A7R9QL15_9ACAR</name>
<dbReference type="InterPro" id="IPR036065">
    <property type="entry name" value="BolA-like_sf"/>
</dbReference>
<dbReference type="InterPro" id="IPR002634">
    <property type="entry name" value="BolA"/>
</dbReference>
<dbReference type="EMBL" id="CAJPIZ010050043">
    <property type="protein sequence ID" value="CAG2122716.1"/>
    <property type="molecule type" value="Genomic_DNA"/>
</dbReference>
<evidence type="ECO:0000313" key="4">
    <source>
        <dbReference type="Proteomes" id="UP000759131"/>
    </source>
</evidence>
<dbReference type="OrthoDB" id="203381at2759"/>
<reference evidence="3" key="1">
    <citation type="submission" date="2020-11" db="EMBL/GenBank/DDBJ databases">
        <authorList>
            <person name="Tran Van P."/>
        </authorList>
    </citation>
    <scope>NUCLEOTIDE SEQUENCE</scope>
</reference>
<sequence>MLTIVLKNFVLLFQLWRNSYHVFRSVSQITTKPETRISDILRREFPKATEIVVNDISGGCGAMFEIHLKAEEFNGLNTVKQHMKVNDVLKNEIKDMHGIRIYTQPVVPSK</sequence>
<dbReference type="PANTHER" id="PTHR46188:SF1">
    <property type="entry name" value="BOLA-LIKE PROTEIN 3"/>
    <property type="match status" value="1"/>
</dbReference>
<dbReference type="InterPro" id="IPR052275">
    <property type="entry name" value="Mt_Fe-S_assembly_factor"/>
</dbReference>
<evidence type="ECO:0000313" key="3">
    <source>
        <dbReference type="EMBL" id="CAD7650020.1"/>
    </source>
</evidence>
<dbReference type="SUPFAM" id="SSF82657">
    <property type="entry name" value="BolA-like"/>
    <property type="match status" value="1"/>
</dbReference>